<dbReference type="KEGG" id="elut:CKA38_14880"/>
<reference evidence="3 4" key="1">
    <citation type="journal article" date="2018" name="Syst. Appl. Microbiol.">
        <title>Ereboglobus luteus gen. nov. sp. nov. from cockroach guts, and new insights into the oxygen relationship of the genera Opitutus and Didymococcus (Verrucomicrobia: Opitutaceae).</title>
        <authorList>
            <person name="Tegtmeier D."/>
            <person name="Belitz A."/>
            <person name="Radek R."/>
            <person name="Heimerl T."/>
            <person name="Brune A."/>
        </authorList>
    </citation>
    <scope>NUCLEOTIDE SEQUENCE [LARGE SCALE GENOMIC DNA]</scope>
    <source>
        <strain evidence="3 4">Ho45</strain>
    </source>
</reference>
<feature type="chain" id="PRO_5015971387" description="DUF218 domain-containing protein" evidence="1">
    <location>
        <begin position="27"/>
        <end position="429"/>
    </location>
</feature>
<dbReference type="Pfam" id="PF02698">
    <property type="entry name" value="DUF218"/>
    <property type="match status" value="1"/>
</dbReference>
<sequence length="429" mass="46446">MKFPRAAARLLVIPALLCVLATSAFSALPKTGRAGPVTWSNPLLEKTFPLLAVLESDPAVGAALAAHPELAALAQAKFRAIPASAAASKDTTTLDALTAQIDPLLWSDAEIQQVAGILRGLLDDSPALRAAVRDNLRPSGLFALHEKLPDADFLARAWGDAAGMVNLVIKTYALGVPPRYAKIDALAYDPASAYHVKTTRELLVLVRDDPEAARLFIQPSLRFAVMLLQAHQRDYAGRFEPLHAGENQAAFARAAKIDWTHYKHTALLVLGHGAHISGVPLSPTGRASLDAAIRRFREGDSAFLVLTGGYVWPSGTNYCEAVEMKRVVVRDFGVPEECVIIDPHARHTTTNYRNTARLFIRLGAPLDKTIRVLTTDTHVNYIVSPRFQRNAKKELGYSPFTLVSQAGPLELIGKLSPLSTQVGTDPLDP</sequence>
<evidence type="ECO:0000313" key="3">
    <source>
        <dbReference type="EMBL" id="AWI10370.1"/>
    </source>
</evidence>
<feature type="signal peptide" evidence="1">
    <location>
        <begin position="1"/>
        <end position="26"/>
    </location>
</feature>
<dbReference type="Proteomes" id="UP000244896">
    <property type="component" value="Chromosome"/>
</dbReference>
<feature type="domain" description="DUF218" evidence="2">
    <location>
        <begin position="266"/>
        <end position="380"/>
    </location>
</feature>
<name>A0A2U8E6C2_9BACT</name>
<keyword evidence="4" id="KW-1185">Reference proteome</keyword>
<evidence type="ECO:0000256" key="1">
    <source>
        <dbReference type="SAM" id="SignalP"/>
    </source>
</evidence>
<keyword evidence="1" id="KW-0732">Signal</keyword>
<dbReference type="EMBL" id="CP023004">
    <property type="protein sequence ID" value="AWI10370.1"/>
    <property type="molecule type" value="Genomic_DNA"/>
</dbReference>
<evidence type="ECO:0000313" key="4">
    <source>
        <dbReference type="Proteomes" id="UP000244896"/>
    </source>
</evidence>
<evidence type="ECO:0000259" key="2">
    <source>
        <dbReference type="Pfam" id="PF02698"/>
    </source>
</evidence>
<gene>
    <name evidence="3" type="ORF">CKA38_14880</name>
</gene>
<dbReference type="InterPro" id="IPR003848">
    <property type="entry name" value="DUF218"/>
</dbReference>
<dbReference type="RefSeq" id="WP_108826272.1">
    <property type="nucleotide sequence ID" value="NZ_CP023004.1"/>
</dbReference>
<dbReference type="AlphaFoldDB" id="A0A2U8E6C2"/>
<organism evidence="3 4">
    <name type="scientific">Ereboglobus luteus</name>
    <dbReference type="NCBI Taxonomy" id="1796921"/>
    <lineage>
        <taxon>Bacteria</taxon>
        <taxon>Pseudomonadati</taxon>
        <taxon>Verrucomicrobiota</taxon>
        <taxon>Opitutia</taxon>
        <taxon>Opitutales</taxon>
        <taxon>Opitutaceae</taxon>
        <taxon>Ereboglobus</taxon>
    </lineage>
</organism>
<protein>
    <recommendedName>
        <fullName evidence="2">DUF218 domain-containing protein</fullName>
    </recommendedName>
</protein>
<accession>A0A2U8E6C2</accession>
<proteinExistence type="predicted"/>
<dbReference type="OrthoDB" id="9782395at2"/>